<dbReference type="Gene3D" id="3.20.20.20">
    <property type="entry name" value="Dihydropteroate synthase-like"/>
    <property type="match status" value="1"/>
</dbReference>
<name>A0A4W5L3F6_9TELE</name>
<keyword evidence="5" id="KW-1185">Reference proteome</keyword>
<evidence type="ECO:0000256" key="1">
    <source>
        <dbReference type="ARBA" id="ARBA00022679"/>
    </source>
</evidence>
<keyword evidence="1" id="KW-0808">Transferase</keyword>
<keyword evidence="2" id="KW-0479">Metal-binding</keyword>
<keyword evidence="3" id="KW-0170">Cobalt</keyword>
<dbReference type="GO" id="GO:0046872">
    <property type="term" value="F:metal ion binding"/>
    <property type="evidence" value="ECO:0007669"/>
    <property type="project" value="UniProtKB-KW"/>
</dbReference>
<dbReference type="GO" id="GO:0050667">
    <property type="term" value="P:homocysteine metabolic process"/>
    <property type="evidence" value="ECO:0007669"/>
    <property type="project" value="TreeGrafter"/>
</dbReference>
<dbReference type="Ensembl" id="ENSHHUT00000020237.1">
    <property type="protein sequence ID" value="ENSHHUP00000019516.1"/>
    <property type="gene ID" value="ENSHHUG00000012199.1"/>
</dbReference>
<dbReference type="GeneTree" id="ENSGT01090000263449"/>
<dbReference type="InterPro" id="IPR011005">
    <property type="entry name" value="Dihydropteroate_synth-like_sf"/>
</dbReference>
<accession>A0A4W5L3F6</accession>
<dbReference type="PANTHER" id="PTHR45833">
    <property type="entry name" value="METHIONINE SYNTHASE"/>
    <property type="match status" value="1"/>
</dbReference>
<proteinExistence type="predicted"/>
<dbReference type="AlphaFoldDB" id="A0A4W5L3F6"/>
<dbReference type="PANTHER" id="PTHR45833:SF1">
    <property type="entry name" value="METHIONINE SYNTHASE"/>
    <property type="match status" value="1"/>
</dbReference>
<dbReference type="InterPro" id="IPR050554">
    <property type="entry name" value="Met_Synthase/Corrinoid"/>
</dbReference>
<dbReference type="GO" id="GO:0046653">
    <property type="term" value="P:tetrahydrofolate metabolic process"/>
    <property type="evidence" value="ECO:0007669"/>
    <property type="project" value="TreeGrafter"/>
</dbReference>
<reference evidence="4" key="2">
    <citation type="submission" date="2025-08" db="UniProtKB">
        <authorList>
            <consortium name="Ensembl"/>
        </authorList>
    </citation>
    <scope>IDENTIFICATION</scope>
</reference>
<dbReference type="SUPFAM" id="SSF51717">
    <property type="entry name" value="Dihydropteroate synthetase-like"/>
    <property type="match status" value="1"/>
</dbReference>
<dbReference type="GO" id="GO:0005829">
    <property type="term" value="C:cytosol"/>
    <property type="evidence" value="ECO:0007669"/>
    <property type="project" value="TreeGrafter"/>
</dbReference>
<organism evidence="4 5">
    <name type="scientific">Hucho hucho</name>
    <name type="common">huchen</name>
    <dbReference type="NCBI Taxonomy" id="62062"/>
    <lineage>
        <taxon>Eukaryota</taxon>
        <taxon>Metazoa</taxon>
        <taxon>Chordata</taxon>
        <taxon>Craniata</taxon>
        <taxon>Vertebrata</taxon>
        <taxon>Euteleostomi</taxon>
        <taxon>Actinopterygii</taxon>
        <taxon>Neopterygii</taxon>
        <taxon>Teleostei</taxon>
        <taxon>Protacanthopterygii</taxon>
        <taxon>Salmoniformes</taxon>
        <taxon>Salmonidae</taxon>
        <taxon>Salmoninae</taxon>
        <taxon>Hucho</taxon>
    </lineage>
</organism>
<dbReference type="STRING" id="62062.ENSHHUP00000019516"/>
<dbReference type="GO" id="GO:0008705">
    <property type="term" value="F:methionine synthase activity"/>
    <property type="evidence" value="ECO:0007669"/>
    <property type="project" value="TreeGrafter"/>
</dbReference>
<evidence type="ECO:0000256" key="3">
    <source>
        <dbReference type="ARBA" id="ARBA00023285"/>
    </source>
</evidence>
<protein>
    <submittedName>
        <fullName evidence="4">Uncharacterized protein</fullName>
    </submittedName>
</protein>
<sequence length="91" mass="10158">MPHFTKETYCKGQVFSMCGAGSSELFLYQALKDGMDMGIVNAGSLPVYDDIDKELLLMCENLIWNKDPEATEKLLLYAQVCGLHTTVHILV</sequence>
<reference evidence="4" key="3">
    <citation type="submission" date="2025-09" db="UniProtKB">
        <authorList>
            <consortium name="Ensembl"/>
        </authorList>
    </citation>
    <scope>IDENTIFICATION</scope>
</reference>
<evidence type="ECO:0000256" key="2">
    <source>
        <dbReference type="ARBA" id="ARBA00022723"/>
    </source>
</evidence>
<reference evidence="5" key="1">
    <citation type="submission" date="2018-06" db="EMBL/GenBank/DDBJ databases">
        <title>Genome assembly of Danube salmon.</title>
        <authorList>
            <person name="Macqueen D.J."/>
            <person name="Gundappa M.K."/>
        </authorList>
    </citation>
    <scope>NUCLEOTIDE SEQUENCE [LARGE SCALE GENOMIC DNA]</scope>
</reference>
<dbReference type="Proteomes" id="UP000314982">
    <property type="component" value="Unassembled WGS sequence"/>
</dbReference>
<evidence type="ECO:0000313" key="4">
    <source>
        <dbReference type="Ensembl" id="ENSHHUP00000019516.1"/>
    </source>
</evidence>
<evidence type="ECO:0000313" key="5">
    <source>
        <dbReference type="Proteomes" id="UP000314982"/>
    </source>
</evidence>